<dbReference type="PROSITE" id="PS00463">
    <property type="entry name" value="ZN2_CY6_FUNGAL_1"/>
    <property type="match status" value="1"/>
</dbReference>
<reference evidence="11" key="1">
    <citation type="journal article" date="2020" name="Stud. Mycol.">
        <title>101 Dothideomycetes genomes: A test case for predicting lifestyles and emergence of pathogens.</title>
        <authorList>
            <person name="Haridas S."/>
            <person name="Albert R."/>
            <person name="Binder M."/>
            <person name="Bloem J."/>
            <person name="LaButti K."/>
            <person name="Salamov A."/>
            <person name="Andreopoulos B."/>
            <person name="Baker S."/>
            <person name="Barry K."/>
            <person name="Bills G."/>
            <person name="Bluhm B."/>
            <person name="Cannon C."/>
            <person name="Castanera R."/>
            <person name="Culley D."/>
            <person name="Daum C."/>
            <person name="Ezra D."/>
            <person name="Gonzalez J."/>
            <person name="Henrissat B."/>
            <person name="Kuo A."/>
            <person name="Liang C."/>
            <person name="Lipzen A."/>
            <person name="Lutzoni F."/>
            <person name="Magnuson J."/>
            <person name="Mondo S."/>
            <person name="Nolan M."/>
            <person name="Ohm R."/>
            <person name="Pangilinan J."/>
            <person name="Park H.-J."/>
            <person name="Ramirez L."/>
            <person name="Alfaro M."/>
            <person name="Sun H."/>
            <person name="Tritt A."/>
            <person name="Yoshinaga Y."/>
            <person name="Zwiers L.-H."/>
            <person name="Turgeon B."/>
            <person name="Goodwin S."/>
            <person name="Spatafora J."/>
            <person name="Crous P."/>
            <person name="Grigoriev I."/>
        </authorList>
    </citation>
    <scope>NUCLEOTIDE SEQUENCE [LARGE SCALE GENOMIC DNA]</scope>
    <source>
        <strain evidence="11">CBS 304.66</strain>
    </source>
</reference>
<evidence type="ECO:0000259" key="9">
    <source>
        <dbReference type="PROSITE" id="PS50048"/>
    </source>
</evidence>
<organism evidence="10 11">
    <name type="scientific">Lojkania enalia</name>
    <dbReference type="NCBI Taxonomy" id="147567"/>
    <lineage>
        <taxon>Eukaryota</taxon>
        <taxon>Fungi</taxon>
        <taxon>Dikarya</taxon>
        <taxon>Ascomycota</taxon>
        <taxon>Pezizomycotina</taxon>
        <taxon>Dothideomycetes</taxon>
        <taxon>Pleosporomycetidae</taxon>
        <taxon>Pleosporales</taxon>
        <taxon>Pleosporales incertae sedis</taxon>
        <taxon>Lojkania</taxon>
    </lineage>
</organism>
<keyword evidence="4" id="KW-0805">Transcription regulation</keyword>
<feature type="compositionally biased region" description="Polar residues" evidence="8">
    <location>
        <begin position="241"/>
        <end position="260"/>
    </location>
</feature>
<keyword evidence="7" id="KW-0539">Nucleus</keyword>
<evidence type="ECO:0000256" key="1">
    <source>
        <dbReference type="ARBA" id="ARBA00004123"/>
    </source>
</evidence>
<keyword evidence="6" id="KW-0804">Transcription</keyword>
<dbReference type="InterPro" id="IPR052202">
    <property type="entry name" value="Yeast_MetPath_Reg"/>
</dbReference>
<dbReference type="SUPFAM" id="SSF57701">
    <property type="entry name" value="Zn2/Cys6 DNA-binding domain"/>
    <property type="match status" value="1"/>
</dbReference>
<dbReference type="PANTHER" id="PTHR47782">
    <property type="entry name" value="ZN(II)2CYS6 TRANSCRIPTION FACTOR (EUROFUNG)-RELATED"/>
    <property type="match status" value="1"/>
</dbReference>
<dbReference type="GO" id="GO:0000981">
    <property type="term" value="F:DNA-binding transcription factor activity, RNA polymerase II-specific"/>
    <property type="evidence" value="ECO:0007669"/>
    <property type="project" value="InterPro"/>
</dbReference>
<dbReference type="InterPro" id="IPR001138">
    <property type="entry name" value="Zn2Cys6_DnaBD"/>
</dbReference>
<dbReference type="GO" id="GO:0005634">
    <property type="term" value="C:nucleus"/>
    <property type="evidence" value="ECO:0007669"/>
    <property type="project" value="UniProtKB-SubCell"/>
</dbReference>
<evidence type="ECO:0000313" key="11">
    <source>
        <dbReference type="Proteomes" id="UP000800093"/>
    </source>
</evidence>
<dbReference type="GO" id="GO:0008270">
    <property type="term" value="F:zinc ion binding"/>
    <property type="evidence" value="ECO:0007669"/>
    <property type="project" value="InterPro"/>
</dbReference>
<dbReference type="GO" id="GO:0045944">
    <property type="term" value="P:positive regulation of transcription by RNA polymerase II"/>
    <property type="evidence" value="ECO:0007669"/>
    <property type="project" value="TreeGrafter"/>
</dbReference>
<evidence type="ECO:0000256" key="8">
    <source>
        <dbReference type="SAM" id="MobiDB-lite"/>
    </source>
</evidence>
<dbReference type="Pfam" id="PF00172">
    <property type="entry name" value="Zn_clus"/>
    <property type="match status" value="1"/>
</dbReference>
<accession>A0A9P4K642</accession>
<comment type="caution">
    <text evidence="10">The sequence shown here is derived from an EMBL/GenBank/DDBJ whole genome shotgun (WGS) entry which is preliminary data.</text>
</comment>
<keyword evidence="2" id="KW-0479">Metal-binding</keyword>
<proteinExistence type="predicted"/>
<comment type="subcellular location">
    <subcellularLocation>
        <location evidence="1">Nucleus</location>
    </subcellularLocation>
</comment>
<dbReference type="OrthoDB" id="9986881at2759"/>
<dbReference type="PROSITE" id="PS50048">
    <property type="entry name" value="ZN2_CY6_FUNGAL_2"/>
    <property type="match status" value="1"/>
</dbReference>
<dbReference type="InterPro" id="IPR036864">
    <property type="entry name" value="Zn2-C6_fun-type_DNA-bd_sf"/>
</dbReference>
<dbReference type="SMART" id="SM00066">
    <property type="entry name" value="GAL4"/>
    <property type="match status" value="1"/>
</dbReference>
<name>A0A9P4K642_9PLEO</name>
<protein>
    <recommendedName>
        <fullName evidence="9">Zn(2)-C6 fungal-type domain-containing protein</fullName>
    </recommendedName>
</protein>
<dbReference type="Gene3D" id="4.10.240.10">
    <property type="entry name" value="Zn(2)-C6 fungal-type DNA-binding domain"/>
    <property type="match status" value="1"/>
</dbReference>
<evidence type="ECO:0000256" key="7">
    <source>
        <dbReference type="ARBA" id="ARBA00023242"/>
    </source>
</evidence>
<dbReference type="Proteomes" id="UP000800093">
    <property type="component" value="Unassembled WGS sequence"/>
</dbReference>
<feature type="compositionally biased region" description="Basic and acidic residues" evidence="8">
    <location>
        <begin position="270"/>
        <end position="282"/>
    </location>
</feature>
<feature type="domain" description="Zn(2)-C6 fungal-type" evidence="9">
    <location>
        <begin position="80"/>
        <end position="109"/>
    </location>
</feature>
<sequence length="491" mass="54369">MRKTNTNLILRSALVHYRPLERRRLAFAQTLTLRIIELPERNPRHQMCPYTPLPASDGPSRFSPSSVRDWQPRRKSVSNACERCRRRKIRCDGDTPCATCKRFSLQCVRIQKPREAIASEHQAALENRIHQLEAQLAAHVGAPTHGMESIGQSLMAGTSNFDWQSPPPQLALETNFPAPYSPESELDLATFSAGGIPSIAITECESTPNDSPCSSVPSFWSGTTRASSPDTHRTPALQFQHNFAGPSNTATFPPSLTPTPASWDFMEQDNPTHLKPHPDLSRRSSVSSSSMDSDDHASSELDNDADILPLGPMPRLPRQGIFAASTESPPSGVPRSSHTDRNRAINVTPFPSRFEAETLTTEFAQHIQSFEHKPYTIPAALFRQLCEVVYPDPKKRSSSVDLSISVPMARFHVFLAMAIGMKIRILESTESTNSLLDRCYELAIQQASSPTFWQENGGVEAAQLLTVFASLKNELGLDPKPLQTSFSWAIS</sequence>
<dbReference type="AlphaFoldDB" id="A0A9P4K642"/>
<feature type="region of interest" description="Disordered" evidence="8">
    <location>
        <begin position="241"/>
        <end position="344"/>
    </location>
</feature>
<evidence type="ECO:0000313" key="10">
    <source>
        <dbReference type="EMBL" id="KAF2263302.1"/>
    </source>
</evidence>
<dbReference type="PANTHER" id="PTHR47782:SF14">
    <property type="entry name" value="ZN(II)2CYS6 TRANSCRIPTION FACTOR (EUROFUNG)"/>
    <property type="match status" value="1"/>
</dbReference>
<evidence type="ECO:0000256" key="2">
    <source>
        <dbReference type="ARBA" id="ARBA00022723"/>
    </source>
</evidence>
<evidence type="ECO:0000256" key="5">
    <source>
        <dbReference type="ARBA" id="ARBA00023125"/>
    </source>
</evidence>
<evidence type="ECO:0000256" key="4">
    <source>
        <dbReference type="ARBA" id="ARBA00023015"/>
    </source>
</evidence>
<gene>
    <name evidence="10" type="ORF">CC78DRAFT_569107</name>
</gene>
<evidence type="ECO:0000256" key="6">
    <source>
        <dbReference type="ARBA" id="ARBA00023163"/>
    </source>
</evidence>
<keyword evidence="3" id="KW-0862">Zinc</keyword>
<evidence type="ECO:0000256" key="3">
    <source>
        <dbReference type="ARBA" id="ARBA00022833"/>
    </source>
</evidence>
<dbReference type="EMBL" id="ML986627">
    <property type="protein sequence ID" value="KAF2263302.1"/>
    <property type="molecule type" value="Genomic_DNA"/>
</dbReference>
<keyword evidence="5" id="KW-0238">DNA-binding</keyword>
<dbReference type="CDD" id="cd00067">
    <property type="entry name" value="GAL4"/>
    <property type="match status" value="1"/>
</dbReference>
<dbReference type="GO" id="GO:0043565">
    <property type="term" value="F:sequence-specific DNA binding"/>
    <property type="evidence" value="ECO:0007669"/>
    <property type="project" value="TreeGrafter"/>
</dbReference>
<keyword evidence="11" id="KW-1185">Reference proteome</keyword>